<dbReference type="CDD" id="cd01335">
    <property type="entry name" value="Radical_SAM"/>
    <property type="match status" value="1"/>
</dbReference>
<comment type="pathway">
    <text evidence="2 15">Porphyrin-containing compound metabolism; protoporphyrin-IX biosynthesis; protoporphyrinogen-IX from coproporphyrinogen-III (AdoMet route): step 1/1.</text>
</comment>
<dbReference type="GO" id="GO:0004109">
    <property type="term" value="F:coproporphyrinogen oxidase activity"/>
    <property type="evidence" value="ECO:0007669"/>
    <property type="project" value="InterPro"/>
</dbReference>
<accession>A0A549TGX6</accession>
<dbReference type="EC" id="1.3.98.3" evidence="15"/>
<comment type="cofactor">
    <cofactor evidence="15 17">
        <name>[4Fe-4S] cluster</name>
        <dbReference type="ChEBI" id="CHEBI:49883"/>
    </cofactor>
    <text evidence="15 17">Binds 1 [4Fe-4S] cluster. The cluster is coordinated with 3 cysteines and an exchangeable S-adenosyl-L-methionine.</text>
</comment>
<evidence type="ECO:0000256" key="6">
    <source>
        <dbReference type="ARBA" id="ARBA00022490"/>
    </source>
</evidence>
<feature type="binding site" evidence="16">
    <location>
        <position position="324"/>
    </location>
    <ligand>
        <name>S-adenosyl-L-methionine</name>
        <dbReference type="ChEBI" id="CHEBI:59789"/>
        <label>1</label>
    </ligand>
</feature>
<comment type="subcellular location">
    <subcellularLocation>
        <location evidence="1 15">Cytoplasm</location>
    </subcellularLocation>
</comment>
<dbReference type="Pfam" id="PF04055">
    <property type="entry name" value="Radical_SAM"/>
    <property type="match status" value="1"/>
</dbReference>
<feature type="binding site" evidence="17">
    <location>
        <position position="56"/>
    </location>
    <ligand>
        <name>[4Fe-4S] cluster</name>
        <dbReference type="ChEBI" id="CHEBI:49883"/>
        <note>4Fe-4S-S-AdoMet</note>
    </ligand>
</feature>
<dbReference type="NCBIfam" id="TIGR00538">
    <property type="entry name" value="hemN"/>
    <property type="match status" value="1"/>
</dbReference>
<evidence type="ECO:0000256" key="2">
    <source>
        <dbReference type="ARBA" id="ARBA00004785"/>
    </source>
</evidence>
<evidence type="ECO:0000256" key="8">
    <source>
        <dbReference type="ARBA" id="ARBA00022723"/>
    </source>
</evidence>
<dbReference type="SFLD" id="SFLDG01065">
    <property type="entry name" value="anaerobic_coproporphyrinogen-I"/>
    <property type="match status" value="1"/>
</dbReference>
<dbReference type="UniPathway" id="UPA00251">
    <property type="reaction ID" value="UER00323"/>
</dbReference>
<keyword evidence="20" id="KW-1185">Reference proteome</keyword>
<keyword evidence="7 15" id="KW-0949">S-adenosyl-L-methionine</keyword>
<evidence type="ECO:0000259" key="18">
    <source>
        <dbReference type="PROSITE" id="PS51918"/>
    </source>
</evidence>
<feature type="binding site" evidence="16">
    <location>
        <position position="167"/>
    </location>
    <ligand>
        <name>S-adenosyl-L-methionine</name>
        <dbReference type="ChEBI" id="CHEBI:59789"/>
        <label>2</label>
    </ligand>
</feature>
<keyword evidence="6 15" id="KW-0963">Cytoplasm</keyword>
<comment type="caution">
    <text evidence="19">The sequence shown here is derived from an EMBL/GenBank/DDBJ whole genome shotgun (WGS) entry which is preliminary data.</text>
</comment>
<feature type="binding site" evidence="16">
    <location>
        <position position="50"/>
    </location>
    <ligand>
        <name>S-adenosyl-L-methionine</name>
        <dbReference type="ChEBI" id="CHEBI:59789"/>
        <label>1</label>
    </ligand>
</feature>
<evidence type="ECO:0000256" key="12">
    <source>
        <dbReference type="ARBA" id="ARBA00023244"/>
    </source>
</evidence>
<dbReference type="InterPro" id="IPR007197">
    <property type="entry name" value="rSAM"/>
</dbReference>
<dbReference type="PROSITE" id="PS51918">
    <property type="entry name" value="RADICAL_SAM"/>
    <property type="match status" value="1"/>
</dbReference>
<sequence length="449" mass="50014">MQPELLRRYSAPVPRYTSYPTAPHFHDGVDAETYAGWLSGEEDDTPLSLYLHIPFCDRLCWYCGCHTKQVRRYEPVAAYVDALIAEIALVAHCLPRRRTVGTIHFGGGSPTILSTEDLSRLRQVLERHFDLESTLEVSVEIDPGYVDAVKLAAWRDFGMTRASVGVQDFDSVVQTAINRPQSFRQTERVVSLLRELGIGGINLDVVYGLPHQTRASLAKTLDMALSMEPDRFAIFGYAHVPWMKKHQTLIDEKALAGIEERFQMVRLIGERLQGAGYLAVGIDHFARPGDSLALAQEKGAVKRNFQGYTTDRAPALIGLGASAIGRVDGGYVQNIVATNEYMRHVHEGRLPVARGFGLSDIDRVVGDAIEALMCSYRFSVHDLKQRHGPVAEHIQAEAARIHQQDTDGFTAFDGDRFDVLPEGQMFVRTIAARFDEYFGRGTARHSVAV</sequence>
<comment type="similarity">
    <text evidence="3 15">Belongs to the anaerobic coproporphyrinogen-III oxidase family.</text>
</comment>
<dbReference type="GO" id="GO:0006782">
    <property type="term" value="P:protoporphyrinogen IX biosynthetic process"/>
    <property type="evidence" value="ECO:0007669"/>
    <property type="project" value="UniProtKB-UniPathway"/>
</dbReference>
<feature type="binding site" evidence="16">
    <location>
        <position position="238"/>
    </location>
    <ligand>
        <name>S-adenosyl-L-methionine</name>
        <dbReference type="ChEBI" id="CHEBI:59789"/>
        <label>2</label>
    </ligand>
</feature>
<dbReference type="SFLD" id="SFLDS00029">
    <property type="entry name" value="Radical_SAM"/>
    <property type="match status" value="1"/>
</dbReference>
<evidence type="ECO:0000256" key="13">
    <source>
        <dbReference type="ARBA" id="ARBA00024295"/>
    </source>
</evidence>
<evidence type="ECO:0000256" key="7">
    <source>
        <dbReference type="ARBA" id="ARBA00022691"/>
    </source>
</evidence>
<evidence type="ECO:0000256" key="4">
    <source>
        <dbReference type="ARBA" id="ARBA00011245"/>
    </source>
</evidence>
<dbReference type="PANTHER" id="PTHR13932">
    <property type="entry name" value="COPROPORPHYRINIGEN III OXIDASE"/>
    <property type="match status" value="1"/>
</dbReference>
<feature type="binding site" evidence="17">
    <location>
        <position position="60"/>
    </location>
    <ligand>
        <name>[4Fe-4S] cluster</name>
        <dbReference type="ChEBI" id="CHEBI:49883"/>
        <note>4Fe-4S-S-AdoMet</note>
    </ligand>
</feature>
<feature type="binding site" evidence="16">
    <location>
        <position position="107"/>
    </location>
    <ligand>
        <name>S-adenosyl-L-methionine</name>
        <dbReference type="ChEBI" id="CHEBI:59789"/>
        <label>1</label>
    </ligand>
</feature>
<feature type="domain" description="Radical SAM core" evidence="18">
    <location>
        <begin position="41"/>
        <end position="275"/>
    </location>
</feature>
<dbReference type="GO" id="GO:0051989">
    <property type="term" value="F:coproporphyrinogen dehydrogenase activity"/>
    <property type="evidence" value="ECO:0007669"/>
    <property type="project" value="UniProtKB-EC"/>
</dbReference>
<keyword evidence="8 15" id="KW-0479">Metal-binding</keyword>
<dbReference type="PIRSF" id="PIRSF000167">
    <property type="entry name" value="HemN"/>
    <property type="match status" value="1"/>
</dbReference>
<evidence type="ECO:0000313" key="19">
    <source>
        <dbReference type="EMBL" id="TRL42117.1"/>
    </source>
</evidence>
<feature type="binding site" evidence="16">
    <location>
        <begin position="62"/>
        <end position="64"/>
    </location>
    <ligand>
        <name>S-adenosyl-L-methionine</name>
        <dbReference type="ChEBI" id="CHEBI:59789"/>
        <label>2</label>
    </ligand>
</feature>
<comment type="function">
    <text evidence="13">Involved in the heme biosynthesis. Catalyzes the anaerobic oxidative decarboxylation of propionate groups of rings A and B of coproporphyrinogen III to yield the vinyl groups in protoporphyrinogen IX.</text>
</comment>
<evidence type="ECO:0000256" key="3">
    <source>
        <dbReference type="ARBA" id="ARBA00005493"/>
    </source>
</evidence>
<dbReference type="SUPFAM" id="SSF102114">
    <property type="entry name" value="Radical SAM enzymes"/>
    <property type="match status" value="1"/>
</dbReference>
<dbReference type="GO" id="GO:0051539">
    <property type="term" value="F:4 iron, 4 sulfur cluster binding"/>
    <property type="evidence" value="ECO:0007669"/>
    <property type="project" value="UniProtKB-KW"/>
</dbReference>
<evidence type="ECO:0000313" key="20">
    <source>
        <dbReference type="Proteomes" id="UP000316801"/>
    </source>
</evidence>
<protein>
    <recommendedName>
        <fullName evidence="15">Coproporphyrinogen-III oxidase</fullName>
        <ecNumber evidence="15">1.3.98.3</ecNumber>
    </recommendedName>
</protein>
<keyword evidence="5 15" id="KW-0004">4Fe-4S</keyword>
<organism evidence="19 20">
    <name type="scientific">Rhizobium straminoryzae</name>
    <dbReference type="NCBI Taxonomy" id="1387186"/>
    <lineage>
        <taxon>Bacteria</taxon>
        <taxon>Pseudomonadati</taxon>
        <taxon>Pseudomonadota</taxon>
        <taxon>Alphaproteobacteria</taxon>
        <taxon>Hyphomicrobiales</taxon>
        <taxon>Rhizobiaceae</taxon>
        <taxon>Rhizobium/Agrobacterium group</taxon>
        <taxon>Rhizobium</taxon>
    </lineage>
</organism>
<dbReference type="GO" id="GO:0046872">
    <property type="term" value="F:metal ion binding"/>
    <property type="evidence" value="ECO:0007669"/>
    <property type="project" value="UniProtKB-KW"/>
</dbReference>
<dbReference type="RefSeq" id="WP_142880758.1">
    <property type="nucleotide sequence ID" value="NZ_VJMG01000007.1"/>
</dbReference>
<keyword evidence="12 15" id="KW-0627">Porphyrin biosynthesis</keyword>
<evidence type="ECO:0000256" key="1">
    <source>
        <dbReference type="ARBA" id="ARBA00004496"/>
    </source>
</evidence>
<evidence type="ECO:0000256" key="17">
    <source>
        <dbReference type="PIRSR" id="PIRSR000167-2"/>
    </source>
</evidence>
<evidence type="ECO:0000256" key="9">
    <source>
        <dbReference type="ARBA" id="ARBA00023002"/>
    </source>
</evidence>
<keyword evidence="10 15" id="KW-0408">Iron</keyword>
<evidence type="ECO:0000256" key="5">
    <source>
        <dbReference type="ARBA" id="ARBA00022485"/>
    </source>
</evidence>
<dbReference type="PANTHER" id="PTHR13932:SF6">
    <property type="entry name" value="OXYGEN-INDEPENDENT COPROPORPHYRINOGEN III OXIDASE"/>
    <property type="match status" value="1"/>
</dbReference>
<feature type="binding site" evidence="16">
    <location>
        <position position="204"/>
    </location>
    <ligand>
        <name>S-adenosyl-L-methionine</name>
        <dbReference type="ChEBI" id="CHEBI:59789"/>
        <label>2</label>
    </ligand>
</feature>
<comment type="catalytic activity">
    <reaction evidence="14 15">
        <text>coproporphyrinogen III + 2 S-adenosyl-L-methionine = protoporphyrinogen IX + 2 5'-deoxyadenosine + 2 L-methionine + 2 CO2</text>
        <dbReference type="Rhea" id="RHEA:15425"/>
        <dbReference type="ChEBI" id="CHEBI:16526"/>
        <dbReference type="ChEBI" id="CHEBI:17319"/>
        <dbReference type="ChEBI" id="CHEBI:57307"/>
        <dbReference type="ChEBI" id="CHEBI:57309"/>
        <dbReference type="ChEBI" id="CHEBI:57844"/>
        <dbReference type="ChEBI" id="CHEBI:59789"/>
        <dbReference type="EC" id="1.3.98.3"/>
    </reaction>
</comment>
<feature type="binding site" evidence="16">
    <location>
        <position position="140"/>
    </location>
    <ligand>
        <name>S-adenosyl-L-methionine</name>
        <dbReference type="ChEBI" id="CHEBI:59789"/>
        <label>1</label>
    </ligand>
</feature>
<dbReference type="InterPro" id="IPR058240">
    <property type="entry name" value="rSAM_sf"/>
</dbReference>
<evidence type="ECO:0000256" key="10">
    <source>
        <dbReference type="ARBA" id="ARBA00023004"/>
    </source>
</evidence>
<evidence type="ECO:0000256" key="11">
    <source>
        <dbReference type="ARBA" id="ARBA00023014"/>
    </source>
</evidence>
<name>A0A549TGX6_9HYPH</name>
<proteinExistence type="inferred from homology"/>
<evidence type="ECO:0000256" key="15">
    <source>
        <dbReference type="PIRNR" id="PIRNR000167"/>
    </source>
</evidence>
<dbReference type="Proteomes" id="UP000316801">
    <property type="component" value="Unassembled WGS sequence"/>
</dbReference>
<feature type="binding site" evidence="16">
    <location>
        <position position="179"/>
    </location>
    <ligand>
        <name>S-adenosyl-L-methionine</name>
        <dbReference type="ChEBI" id="CHEBI:59789"/>
        <label>2</label>
    </ligand>
</feature>
<feature type="binding site" evidence="17">
    <location>
        <position position="63"/>
    </location>
    <ligand>
        <name>[4Fe-4S] cluster</name>
        <dbReference type="ChEBI" id="CHEBI:49883"/>
        <note>4Fe-4S-S-AdoMet</note>
    </ligand>
</feature>
<comment type="subunit">
    <text evidence="4">Monomer.</text>
</comment>
<dbReference type="Gene3D" id="3.80.30.20">
    <property type="entry name" value="tm_1862 like domain"/>
    <property type="match status" value="1"/>
</dbReference>
<dbReference type="InterPro" id="IPR034505">
    <property type="entry name" value="Coproporphyrinogen-III_oxidase"/>
</dbReference>
<dbReference type="AlphaFoldDB" id="A0A549TGX6"/>
<dbReference type="Gene3D" id="1.10.10.920">
    <property type="match status" value="1"/>
</dbReference>
<keyword evidence="9 15" id="KW-0560">Oxidoreductase</keyword>
<dbReference type="EMBL" id="VJMG01000007">
    <property type="protein sequence ID" value="TRL42117.1"/>
    <property type="molecule type" value="Genomic_DNA"/>
</dbReference>
<gene>
    <name evidence="19" type="primary">hemN</name>
    <name evidence="19" type="ORF">FNA46_02460</name>
</gene>
<dbReference type="InterPro" id="IPR006638">
    <property type="entry name" value="Elp3/MiaA/NifB-like_rSAM"/>
</dbReference>
<reference evidence="19 20" key="1">
    <citation type="submission" date="2019-07" db="EMBL/GenBank/DDBJ databases">
        <title>Ln-dependent methylotrophs.</title>
        <authorList>
            <person name="Tani A."/>
        </authorList>
    </citation>
    <scope>NUCLEOTIDE SEQUENCE [LARGE SCALE GENOMIC DNA]</scope>
    <source>
        <strain evidence="19 20">SM12</strain>
    </source>
</reference>
<evidence type="ECO:0000256" key="16">
    <source>
        <dbReference type="PIRSR" id="PIRSR000167-1"/>
    </source>
</evidence>
<evidence type="ECO:0000256" key="14">
    <source>
        <dbReference type="ARBA" id="ARBA00048321"/>
    </source>
</evidence>
<dbReference type="GO" id="GO:0005737">
    <property type="term" value="C:cytoplasm"/>
    <property type="evidence" value="ECO:0007669"/>
    <property type="project" value="UniProtKB-SubCell"/>
</dbReference>
<dbReference type="InterPro" id="IPR023404">
    <property type="entry name" value="rSAM_horseshoe"/>
</dbReference>
<dbReference type="InterPro" id="IPR004558">
    <property type="entry name" value="Coprogen_oxidase_HemN"/>
</dbReference>
<keyword evidence="11 15" id="KW-0411">Iron-sulfur</keyword>
<dbReference type="SMART" id="SM00729">
    <property type="entry name" value="Elp3"/>
    <property type="match status" value="1"/>
</dbReference>